<dbReference type="Proteomes" id="UP000194127">
    <property type="component" value="Unassembled WGS sequence"/>
</dbReference>
<gene>
    <name evidence="1" type="ORF">POSPLADRAFT_1040726</name>
</gene>
<feature type="non-terminal residue" evidence="1">
    <location>
        <position position="87"/>
    </location>
</feature>
<reference evidence="1 2" key="1">
    <citation type="submission" date="2017-04" db="EMBL/GenBank/DDBJ databases">
        <title>Genome Sequence of the Model Brown-Rot Fungus Postia placenta SB12.</title>
        <authorList>
            <consortium name="DOE Joint Genome Institute"/>
            <person name="Gaskell J."/>
            <person name="Kersten P."/>
            <person name="Larrondo L.F."/>
            <person name="Canessa P."/>
            <person name="Martinez D."/>
            <person name="Hibbett D."/>
            <person name="Schmoll M."/>
            <person name="Kubicek C.P."/>
            <person name="Martinez A.T."/>
            <person name="Yadav J."/>
            <person name="Master E."/>
            <person name="Magnuson J.K."/>
            <person name="James T."/>
            <person name="Yaver D."/>
            <person name="Berka R."/>
            <person name="Labutti K."/>
            <person name="Lipzen A."/>
            <person name="Aerts A."/>
            <person name="Barry K."/>
            <person name="Henrissat B."/>
            <person name="Blanchette R."/>
            <person name="Grigoriev I."/>
            <person name="Cullen D."/>
        </authorList>
    </citation>
    <scope>NUCLEOTIDE SEQUENCE [LARGE SCALE GENOMIC DNA]</scope>
    <source>
        <strain evidence="1 2">MAD-698-R-SB12</strain>
    </source>
</reference>
<dbReference type="EMBL" id="KZ110601">
    <property type="protein sequence ID" value="OSX59662.1"/>
    <property type="molecule type" value="Genomic_DNA"/>
</dbReference>
<keyword evidence="2" id="KW-1185">Reference proteome</keyword>
<sequence length="87" mass="10429">MQVHTMKMCRYPNELEVWIWKRRKNAWGHVATRLSRSIPQKHLETKAAVPDSFLSRVHATAQKMQRDNEYGDKDGPYPYFRYSGIRY</sequence>
<dbReference type="GeneID" id="36322743"/>
<dbReference type="AlphaFoldDB" id="A0A1X6MTW1"/>
<proteinExistence type="predicted"/>
<name>A0A1X6MTW1_9APHY</name>
<accession>A0A1X6MTW1</accession>
<dbReference type="RefSeq" id="XP_024336456.1">
    <property type="nucleotide sequence ID" value="XM_024477793.1"/>
</dbReference>
<protein>
    <submittedName>
        <fullName evidence="1">Uncharacterized protein</fullName>
    </submittedName>
</protein>
<evidence type="ECO:0000313" key="2">
    <source>
        <dbReference type="Proteomes" id="UP000194127"/>
    </source>
</evidence>
<evidence type="ECO:0000313" key="1">
    <source>
        <dbReference type="EMBL" id="OSX59662.1"/>
    </source>
</evidence>
<organism evidence="1 2">
    <name type="scientific">Postia placenta MAD-698-R-SB12</name>
    <dbReference type="NCBI Taxonomy" id="670580"/>
    <lineage>
        <taxon>Eukaryota</taxon>
        <taxon>Fungi</taxon>
        <taxon>Dikarya</taxon>
        <taxon>Basidiomycota</taxon>
        <taxon>Agaricomycotina</taxon>
        <taxon>Agaricomycetes</taxon>
        <taxon>Polyporales</taxon>
        <taxon>Adustoporiaceae</taxon>
        <taxon>Rhodonia</taxon>
    </lineage>
</organism>